<feature type="region of interest" description="Disordered" evidence="1">
    <location>
        <begin position="532"/>
        <end position="558"/>
    </location>
</feature>
<dbReference type="Proteomes" id="UP000183653">
    <property type="component" value="Chromosome I"/>
</dbReference>
<evidence type="ECO:0000256" key="2">
    <source>
        <dbReference type="SAM" id="Phobius"/>
    </source>
</evidence>
<name>A0A1H2GHH6_9PSED</name>
<proteinExistence type="predicted"/>
<dbReference type="EMBL" id="LT629782">
    <property type="protein sequence ID" value="SDU18861.1"/>
    <property type="molecule type" value="Genomic_DNA"/>
</dbReference>
<dbReference type="InterPro" id="IPR048303">
    <property type="entry name" value="Tla3_C"/>
</dbReference>
<evidence type="ECO:0000313" key="6">
    <source>
        <dbReference type="Proteomes" id="UP000183653"/>
    </source>
</evidence>
<keyword evidence="2" id="KW-0812">Transmembrane</keyword>
<keyword evidence="6" id="KW-1185">Reference proteome</keyword>
<gene>
    <name evidence="5" type="ORF">SAMN04490197_3649</name>
</gene>
<dbReference type="RefSeq" id="WP_057726083.1">
    <property type="nucleotide sequence ID" value="NZ_JYLM01000015.1"/>
</dbReference>
<feature type="transmembrane region" description="Helical" evidence="2">
    <location>
        <begin position="16"/>
        <end position="35"/>
    </location>
</feature>
<dbReference type="OrthoDB" id="8837296at2"/>
<dbReference type="Pfam" id="PF20995">
    <property type="entry name" value="Tla3_C"/>
    <property type="match status" value="1"/>
</dbReference>
<dbReference type="Pfam" id="PF11394">
    <property type="entry name" value="Tla3_N"/>
    <property type="match status" value="1"/>
</dbReference>
<organism evidence="5 6">
    <name type="scientific">Pseudomonas orientalis</name>
    <dbReference type="NCBI Taxonomy" id="76758"/>
    <lineage>
        <taxon>Bacteria</taxon>
        <taxon>Pseudomonadati</taxon>
        <taxon>Pseudomonadota</taxon>
        <taxon>Gammaproteobacteria</taxon>
        <taxon>Pseudomonadales</taxon>
        <taxon>Pseudomonadaceae</taxon>
        <taxon>Pseudomonas</taxon>
    </lineage>
</organism>
<feature type="transmembrane region" description="Helical" evidence="2">
    <location>
        <begin position="56"/>
        <end position="74"/>
    </location>
</feature>
<evidence type="ECO:0000313" key="5">
    <source>
        <dbReference type="EMBL" id="SDU18861.1"/>
    </source>
</evidence>
<feature type="domain" description="Type VI lipase adapter protein Tla3 C-terminal" evidence="4">
    <location>
        <begin position="396"/>
        <end position="531"/>
    </location>
</feature>
<dbReference type="InterPro" id="IPR021531">
    <property type="entry name" value="Tla3_N"/>
</dbReference>
<evidence type="ECO:0008006" key="7">
    <source>
        <dbReference type="Google" id="ProtNLM"/>
    </source>
</evidence>
<protein>
    <recommendedName>
        <fullName evidence="7">DUF2875 domain-containing protein</fullName>
    </recommendedName>
</protein>
<evidence type="ECO:0000259" key="4">
    <source>
        <dbReference type="Pfam" id="PF20995"/>
    </source>
</evidence>
<keyword evidence="2" id="KW-0472">Membrane</keyword>
<evidence type="ECO:0000259" key="3">
    <source>
        <dbReference type="Pfam" id="PF11394"/>
    </source>
</evidence>
<sequence>MSDRQSYMELRPSLTGYFWIAAILIALWLGYVWFIEPISQVDNMESRGIGVMIGKGIIGVFGALILAYSGHWWGKAVASEEKQLADYRSRVMGKKAEQMAEQERTYSLEIRGVGIAVDEDQNSTIWKLIQKKNDNFASIYSQNPNDYRPSLTYRQIIRDLNIRAAFKHSARDSVAYWPIPVFAIAPPKQPEDTGAASNIMSGRNAATLGVTLVLWQDAENALHAQGMVERLFQFFDENPKVPQALIVSEDGDVTRNGYRVAGTPGLQNVSVVPSVFESMTGLLVTRSDRVDRYIRPYATNDSEDNQNKNTDMGKLWAFYWNRDRSFFDWYEDAERAKGFKEPDAPGTMSSAYWHAQLPDLWRTLSNRGPGEFVPSPWLPARWARHQVAEFDAAPVLGYLHRPIKVSMHDETGKRLKPALQAKAQQGAWLKALDTLPKDQKPVRVFYDSTNNTAGEIALTVALNTLNTDGHGLDLGNVEEGYDIGRRLGNTGVSSTLVQINLATIASYKEGGASAVVYAGADGSVTVQMVSPPNEARKAMNQKNRGSDPFKYGAPGGGS</sequence>
<keyword evidence="2" id="KW-1133">Transmembrane helix</keyword>
<dbReference type="AlphaFoldDB" id="A0A1H2GHH6"/>
<accession>A0A1H2GHH6</accession>
<evidence type="ECO:0000256" key="1">
    <source>
        <dbReference type="SAM" id="MobiDB-lite"/>
    </source>
</evidence>
<reference evidence="5 6" key="1">
    <citation type="submission" date="2016-10" db="EMBL/GenBank/DDBJ databases">
        <authorList>
            <person name="Varghese N."/>
            <person name="Submissions S."/>
        </authorList>
    </citation>
    <scope>NUCLEOTIDE SEQUENCE [LARGE SCALE GENOMIC DNA]</scope>
    <source>
        <strain evidence="5 6">BS2775</strain>
    </source>
</reference>
<feature type="domain" description="Type VI lipase adapter protein Tla3 N-terminal" evidence="3">
    <location>
        <begin position="106"/>
        <end position="263"/>
    </location>
</feature>